<accession>A0A8K0NNZ9</accession>
<evidence type="ECO:0000256" key="3">
    <source>
        <dbReference type="ARBA" id="ARBA00022989"/>
    </source>
</evidence>
<feature type="compositionally biased region" description="Basic and acidic residues" evidence="6">
    <location>
        <begin position="245"/>
        <end position="255"/>
    </location>
</feature>
<dbReference type="Proteomes" id="UP000812966">
    <property type="component" value="Unassembled WGS sequence"/>
</dbReference>
<feature type="domain" description="Peptidase M50" evidence="8">
    <location>
        <begin position="504"/>
        <end position="882"/>
    </location>
</feature>
<dbReference type="GO" id="GO:0004222">
    <property type="term" value="F:metalloendopeptidase activity"/>
    <property type="evidence" value="ECO:0007669"/>
    <property type="project" value="InterPro"/>
</dbReference>
<feature type="compositionally biased region" description="Polar residues" evidence="6">
    <location>
        <begin position="297"/>
        <end position="312"/>
    </location>
</feature>
<proteinExistence type="predicted"/>
<evidence type="ECO:0000313" key="9">
    <source>
        <dbReference type="EMBL" id="KAG7529801.1"/>
    </source>
</evidence>
<keyword evidence="2 7" id="KW-0812">Transmembrane</keyword>
<comment type="subcellular location">
    <subcellularLocation>
        <location evidence="1">Endomembrane system</location>
        <topology evidence="1">Multi-pass membrane protein</topology>
    </subcellularLocation>
</comment>
<keyword evidence="10" id="KW-1185">Reference proteome</keyword>
<feature type="region of interest" description="Disordered" evidence="6">
    <location>
        <begin position="271"/>
        <end position="375"/>
    </location>
</feature>
<dbReference type="GO" id="GO:0005737">
    <property type="term" value="C:cytoplasm"/>
    <property type="evidence" value="ECO:0007669"/>
    <property type="project" value="TreeGrafter"/>
</dbReference>
<dbReference type="InterPro" id="IPR008915">
    <property type="entry name" value="Peptidase_M50"/>
</dbReference>
<comment type="caution">
    <text evidence="9">The sequence shown here is derived from an EMBL/GenBank/DDBJ whole genome shotgun (WGS) entry which is preliminary data.</text>
</comment>
<evidence type="ECO:0000256" key="5">
    <source>
        <dbReference type="ARBA" id="ARBA00032658"/>
    </source>
</evidence>
<feature type="region of interest" description="Disordered" evidence="6">
    <location>
        <begin position="63"/>
        <end position="93"/>
    </location>
</feature>
<dbReference type="AlphaFoldDB" id="A0A8K0NNZ9"/>
<dbReference type="GO" id="GO:0012505">
    <property type="term" value="C:endomembrane system"/>
    <property type="evidence" value="ECO:0007669"/>
    <property type="project" value="UniProtKB-SubCell"/>
</dbReference>
<evidence type="ECO:0000256" key="2">
    <source>
        <dbReference type="ARBA" id="ARBA00022692"/>
    </source>
</evidence>
<dbReference type="InterPro" id="IPR001193">
    <property type="entry name" value="MBTPS2"/>
</dbReference>
<keyword evidence="4 7" id="KW-0472">Membrane</keyword>
<gene>
    <name evidence="9" type="ORF">FFLO_05388</name>
</gene>
<feature type="transmembrane region" description="Helical" evidence="7">
    <location>
        <begin position="929"/>
        <end position="951"/>
    </location>
</feature>
<dbReference type="Pfam" id="PF02163">
    <property type="entry name" value="Peptidase_M50"/>
    <property type="match status" value="1"/>
</dbReference>
<dbReference type="EMBL" id="JABELV010000135">
    <property type="protein sequence ID" value="KAG7529801.1"/>
    <property type="molecule type" value="Genomic_DNA"/>
</dbReference>
<dbReference type="PANTHER" id="PTHR13325">
    <property type="entry name" value="PROTEASE M50 MEMBRANE-BOUND TRANSCRIPTION FACTOR SITE 2 PROTEASE"/>
    <property type="match status" value="1"/>
</dbReference>
<feature type="compositionally biased region" description="Polar residues" evidence="6">
    <location>
        <begin position="337"/>
        <end position="354"/>
    </location>
</feature>
<feature type="transmembrane region" description="Helical" evidence="7">
    <location>
        <begin position="14"/>
        <end position="31"/>
    </location>
</feature>
<keyword evidence="3 7" id="KW-1133">Transmembrane helix</keyword>
<dbReference type="PANTHER" id="PTHR13325:SF3">
    <property type="entry name" value="MEMBRANE-BOUND TRANSCRIPTION FACTOR SITE-2 PROTEASE"/>
    <property type="match status" value="1"/>
</dbReference>
<organism evidence="9 10">
    <name type="scientific">Filobasidium floriforme</name>
    <dbReference type="NCBI Taxonomy" id="5210"/>
    <lineage>
        <taxon>Eukaryota</taxon>
        <taxon>Fungi</taxon>
        <taxon>Dikarya</taxon>
        <taxon>Basidiomycota</taxon>
        <taxon>Agaricomycotina</taxon>
        <taxon>Tremellomycetes</taxon>
        <taxon>Filobasidiales</taxon>
        <taxon>Filobasidiaceae</taxon>
        <taxon>Filobasidium</taxon>
    </lineage>
</organism>
<dbReference type="GO" id="GO:0016020">
    <property type="term" value="C:membrane"/>
    <property type="evidence" value="ECO:0007669"/>
    <property type="project" value="InterPro"/>
</dbReference>
<feature type="region of interest" description="Disordered" evidence="6">
    <location>
        <begin position="211"/>
        <end position="257"/>
    </location>
</feature>
<evidence type="ECO:0000256" key="7">
    <source>
        <dbReference type="SAM" id="Phobius"/>
    </source>
</evidence>
<dbReference type="GO" id="GO:0031293">
    <property type="term" value="P:membrane protein intracellular domain proteolysis"/>
    <property type="evidence" value="ECO:0007669"/>
    <property type="project" value="TreeGrafter"/>
</dbReference>
<evidence type="ECO:0000259" key="8">
    <source>
        <dbReference type="Pfam" id="PF02163"/>
    </source>
</evidence>
<sequence length="954" mass="102907">MYIDIALTPAEETYLLAGFLILILLALVLLLRPRLFSRGLAPLLNFIKSKGLGAGVGVVSRRSSSSAGNGTGGMNGVFPLSMPSSKRDKEGATGTRRLSYNLGSSLILGWNKRWQLIRKTIHDNPEDFGYGWASYWPIPTWSMWTTYPPVLRWLEDVFKDDLNLNLDLDLDSKRVPSSMEVEEEIVTPLEEGSRKGSVGLGIVGVDVVKPNPNASSRSNSLVDPVQGSSTSTADIKKEEEEETREGDLTEEKPVRDGFFPVNYAMTAMTMTTDPVQPPTSTSTSTFNSMLGAREPWSPSSTEMKSQNPNQSPGLGMGMTMGRRFTASSLHPDEHPKSQTQSPNPDNISTSTSTEPILIPFTPFPKPLTSTSTSTSDKRSWASRARRLLLYTYTRLAGPVCMVAMGFALGVMVWQAGQSWGKVWRVTFGRGEHDIAMTGGEVGADQKGVEVGGLGRRGVTNDQGLGLEGVMEEGYGYRPEGGNVVQALIPGWTVPFSHVVPIVGTLLIAQIIHEAGHVIAGAMDSIRPTRLALNLHLVVPAASVTFPKTTSDLVPSSRLRMAASGPWNNLLTWAVLMTIAATRMSVVFYHDYTAQGRVVLGIDSDSALNGHVPIGSIIEFLDDTRLSGERDTWSDYLLGNQYIGNLHSNKGGIRGGTELDESRGWCIDKKRYLASLTPTTSVSEGAVGCPGGLVEFTSLPSNVPVVPAAGQVGKGKGKGMGTKRCLPAYPLLTSRTWACPCSSASQVCVRPVPEERILRIQWRSPRATTNLAIGFGSSADRNLGAGSGARTGTGGKRNDEQGPVVVLWSGEKREIWETVRVSRWVGRFGTIGRWVVGWFELVFNYMATLSLSLALLNVLPLPRLDGAHMVEAVLDQLYPGTRSATSATMTTSGALIPAGSDEEDAIEQGLVPLNRQDEIVQVKRHRIERFVSVGSVGVVVLAIGGGLLASILDGR</sequence>
<protein>
    <recommendedName>
        <fullName evidence="5">Endopeptidase S2P</fullName>
    </recommendedName>
</protein>
<reference evidence="9" key="1">
    <citation type="submission" date="2020-04" db="EMBL/GenBank/DDBJ databases">
        <title>Analysis of mating type loci in Filobasidium floriforme.</title>
        <authorList>
            <person name="Nowrousian M."/>
        </authorList>
    </citation>
    <scope>NUCLEOTIDE SEQUENCE</scope>
    <source>
        <strain evidence="9">CBS 6242</strain>
    </source>
</reference>
<feature type="compositionally biased region" description="Low complexity" evidence="6">
    <location>
        <begin position="271"/>
        <end position="285"/>
    </location>
</feature>
<dbReference type="GO" id="GO:1905897">
    <property type="term" value="P:regulation of response to endoplasmic reticulum stress"/>
    <property type="evidence" value="ECO:0007669"/>
    <property type="project" value="TreeGrafter"/>
</dbReference>
<evidence type="ECO:0000256" key="1">
    <source>
        <dbReference type="ARBA" id="ARBA00004127"/>
    </source>
</evidence>
<feature type="compositionally biased region" description="Polar residues" evidence="6">
    <location>
        <begin position="212"/>
        <end position="233"/>
    </location>
</feature>
<evidence type="ECO:0000313" key="10">
    <source>
        <dbReference type="Proteomes" id="UP000812966"/>
    </source>
</evidence>
<name>A0A8K0NNZ9_9TREE</name>
<evidence type="ECO:0000256" key="6">
    <source>
        <dbReference type="SAM" id="MobiDB-lite"/>
    </source>
</evidence>
<evidence type="ECO:0000256" key="4">
    <source>
        <dbReference type="ARBA" id="ARBA00023136"/>
    </source>
</evidence>